<feature type="domain" description="RRM" evidence="3">
    <location>
        <begin position="511"/>
        <end position="595"/>
    </location>
</feature>
<keyword evidence="1" id="KW-0694">RNA-binding</keyword>
<accession>B0CRA0</accession>
<feature type="region of interest" description="Disordered" evidence="2">
    <location>
        <begin position="366"/>
        <end position="422"/>
    </location>
</feature>
<evidence type="ECO:0000313" key="4">
    <source>
        <dbReference type="EMBL" id="EDR15783.1"/>
    </source>
</evidence>
<dbReference type="PROSITE" id="PS50102">
    <property type="entry name" value="RRM"/>
    <property type="match status" value="2"/>
</dbReference>
<dbReference type="RefSeq" id="XP_001873991.1">
    <property type="nucleotide sequence ID" value="XM_001873956.1"/>
</dbReference>
<proteinExistence type="predicted"/>
<dbReference type="SUPFAM" id="SSF54928">
    <property type="entry name" value="RNA-binding domain, RBD"/>
    <property type="match status" value="2"/>
</dbReference>
<feature type="compositionally biased region" description="Polar residues" evidence="2">
    <location>
        <begin position="1023"/>
        <end position="1047"/>
    </location>
</feature>
<dbReference type="Gene3D" id="3.30.70.330">
    <property type="match status" value="2"/>
</dbReference>
<dbReference type="STRING" id="486041.B0CRA0"/>
<evidence type="ECO:0000256" key="2">
    <source>
        <dbReference type="SAM" id="MobiDB-lite"/>
    </source>
</evidence>
<feature type="compositionally biased region" description="Low complexity" evidence="2">
    <location>
        <begin position="32"/>
        <end position="44"/>
    </location>
</feature>
<dbReference type="InterPro" id="IPR050907">
    <property type="entry name" value="SRSF"/>
</dbReference>
<dbReference type="InParanoid" id="B0CRA0"/>
<feature type="compositionally biased region" description="Polar residues" evidence="2">
    <location>
        <begin position="972"/>
        <end position="983"/>
    </location>
</feature>
<dbReference type="KEGG" id="lbc:LACBIDRAFT_291671"/>
<reference evidence="4 5" key="1">
    <citation type="journal article" date="2008" name="Nature">
        <title>The genome of Laccaria bicolor provides insights into mycorrhizal symbiosis.</title>
        <authorList>
            <person name="Martin F."/>
            <person name="Aerts A."/>
            <person name="Ahren D."/>
            <person name="Brun A."/>
            <person name="Danchin E.G.J."/>
            <person name="Duchaussoy F."/>
            <person name="Gibon J."/>
            <person name="Kohler A."/>
            <person name="Lindquist E."/>
            <person name="Pereda V."/>
            <person name="Salamov A."/>
            <person name="Shapiro H.J."/>
            <person name="Wuyts J."/>
            <person name="Blaudez D."/>
            <person name="Buee M."/>
            <person name="Brokstein P."/>
            <person name="Canbaeck B."/>
            <person name="Cohen D."/>
            <person name="Courty P.E."/>
            <person name="Coutinho P.M."/>
            <person name="Delaruelle C."/>
            <person name="Detter J.C."/>
            <person name="Deveau A."/>
            <person name="DiFazio S."/>
            <person name="Duplessis S."/>
            <person name="Fraissinet-Tachet L."/>
            <person name="Lucic E."/>
            <person name="Frey-Klett P."/>
            <person name="Fourrey C."/>
            <person name="Feussner I."/>
            <person name="Gay G."/>
            <person name="Grimwood J."/>
            <person name="Hoegger P.J."/>
            <person name="Jain P."/>
            <person name="Kilaru S."/>
            <person name="Labbe J."/>
            <person name="Lin Y.C."/>
            <person name="Legue V."/>
            <person name="Le Tacon F."/>
            <person name="Marmeisse R."/>
            <person name="Melayah D."/>
            <person name="Montanini B."/>
            <person name="Muratet M."/>
            <person name="Nehls U."/>
            <person name="Niculita-Hirzel H."/>
            <person name="Oudot-Le Secq M.P."/>
            <person name="Peter M."/>
            <person name="Quesneville H."/>
            <person name="Rajashekar B."/>
            <person name="Reich M."/>
            <person name="Rouhier N."/>
            <person name="Schmutz J."/>
            <person name="Yin T."/>
            <person name="Chalot M."/>
            <person name="Henrissat B."/>
            <person name="Kuees U."/>
            <person name="Lucas S."/>
            <person name="Van de Peer Y."/>
            <person name="Podila G.K."/>
            <person name="Polle A."/>
            <person name="Pukkila P.J."/>
            <person name="Richardson P.M."/>
            <person name="Rouze P."/>
            <person name="Sanders I.R."/>
            <person name="Stajich J.E."/>
            <person name="Tunlid A."/>
            <person name="Tuskan G."/>
            <person name="Grigoriev I.V."/>
        </authorList>
    </citation>
    <scope>NUCLEOTIDE SEQUENCE [LARGE SCALE GENOMIC DNA]</scope>
    <source>
        <strain evidence="5">S238N-H82 / ATCC MYA-4686</strain>
    </source>
</reference>
<dbReference type="EMBL" id="DS547091">
    <property type="protein sequence ID" value="EDR15783.1"/>
    <property type="molecule type" value="Genomic_DNA"/>
</dbReference>
<feature type="domain" description="RRM" evidence="3">
    <location>
        <begin position="57"/>
        <end position="139"/>
    </location>
</feature>
<evidence type="ECO:0000313" key="5">
    <source>
        <dbReference type="Proteomes" id="UP000001194"/>
    </source>
</evidence>
<feature type="region of interest" description="Disordered" evidence="2">
    <location>
        <begin position="596"/>
        <end position="616"/>
    </location>
</feature>
<name>B0CRA0_LACBS</name>
<feature type="region of interest" description="Disordered" evidence="2">
    <location>
        <begin position="923"/>
        <end position="1047"/>
    </location>
</feature>
<feature type="compositionally biased region" description="Polar residues" evidence="2">
    <location>
        <begin position="934"/>
        <end position="964"/>
    </location>
</feature>
<dbReference type="InterPro" id="IPR012677">
    <property type="entry name" value="Nucleotide-bd_a/b_plait_sf"/>
</dbReference>
<feature type="region of interest" description="Disordered" evidence="2">
    <location>
        <begin position="685"/>
        <end position="710"/>
    </location>
</feature>
<dbReference type="Pfam" id="PF00076">
    <property type="entry name" value="RRM_1"/>
    <property type="match status" value="1"/>
</dbReference>
<dbReference type="HOGENOM" id="CLU_009048_0_0_1"/>
<dbReference type="GeneID" id="6069285"/>
<feature type="region of interest" description="Disordered" evidence="2">
    <location>
        <begin position="649"/>
        <end position="673"/>
    </location>
</feature>
<dbReference type="Proteomes" id="UP000001194">
    <property type="component" value="Unassembled WGS sequence"/>
</dbReference>
<feature type="region of interest" description="Disordered" evidence="2">
    <location>
        <begin position="443"/>
        <end position="477"/>
    </location>
</feature>
<evidence type="ECO:0000259" key="3">
    <source>
        <dbReference type="PROSITE" id="PS50102"/>
    </source>
</evidence>
<dbReference type="InterPro" id="IPR035979">
    <property type="entry name" value="RBD_domain_sf"/>
</dbReference>
<evidence type="ECO:0000256" key="1">
    <source>
        <dbReference type="PROSITE-ProRule" id="PRU00176"/>
    </source>
</evidence>
<sequence>MPPQHVPTRSWGTRFDTLPSSPPPLSPPVQESASAVSFGSVSDSSSKRKDDKLPHDASVFVGSLPSNIDHAELTRMLADHLSEHTQINNIKVVRDSKGGVCAFVQCQNAEAASALIQTLHSNEPKPFLGRLLRYEPARAFRTLLVSYRAPIQAIGHRLDHTSQTKDTQVIELALPSAMRMWKPNPSRFFNIIYNGDAVNAEARAAAQADSPLRDISIFLQPVEYNADTIRKLATFFGPLEDFGLYPGVSHDNKAHEDDVTWKSYPVPHNAPRSAVMDKSCWEIKWEHRDDCVSALMTLRRVPHLTVTWAHQPPTFGFENRPGNLGPNINPTPYPLHPQDNSVLEHRSFSLQTSPSHVSTGLALHQRNTREPGVQLQARDTKPPSQDASEELRGVTPTERFGWTNTDFPPLGGPPAGGTQKWKAWSETIEEELRDSSALGSDVLKSVPDVNGQELVVPETPGLEMSPTTPRTPGPIYPLTPNNGEDLRSELCELKEHPYFHTPRPNRELDPTTLFVGGLEMFGPGAWDEEKVRRFFSRFGGLESVKLVKPSKIFILVTLTFAFVKFDNTESPARAVYEEHNRVYEGRAMRVQLRDCNPPRSPWKLNRGRGRFQNQDQFSPRKFILPDGFGDKSSFNIGQDQVISPSHADTLESSFAPERSKDTVSLGNQRDSDLSVVPHSQKLDERLSADAPSGPAAQQDRSPDSLPTSHKTENYREWYDDLESPANAPTSPSFNSLASVNTPFTPSPYPYPLSSSPYYSAMPPWVHPYAQQPPYPIPFYNGYPVYPSHLPPPPPGFATPPGSDANGPAGGQGWPPVGMYGVSLSLNLVEFFSFTLSKSYIPYPMHPPRAQGTDQAPQRVSGQAPLMPTGFIQNDQGTLIAMYQPEALDQYMAGAGVAYPGGPPRLQNSSGTPWPHYTYPYPPRHPIPAPPSQHAATNSGWNHPGQSLPPQAVGQITQNSNSQHANPGGGTVERNNANPPQSITTHRRQGRRDSQLMVNTSRNNPRGFVGRHSRVNVQPPVLNFQGTGSQMTRSSGGSAEWNQWGSKT</sequence>
<feature type="region of interest" description="Disordered" evidence="2">
    <location>
        <begin position="1"/>
        <end position="53"/>
    </location>
</feature>
<gene>
    <name evidence="4" type="ORF">LACBIDRAFT_291671</name>
</gene>
<dbReference type="PANTHER" id="PTHR23147">
    <property type="entry name" value="SERINE/ARGININE RICH SPLICING FACTOR"/>
    <property type="match status" value="1"/>
</dbReference>
<dbReference type="InterPro" id="IPR000504">
    <property type="entry name" value="RRM_dom"/>
</dbReference>
<dbReference type="GO" id="GO:0003723">
    <property type="term" value="F:RNA binding"/>
    <property type="evidence" value="ECO:0007669"/>
    <property type="project" value="UniProtKB-UniRule"/>
</dbReference>
<dbReference type="SMART" id="SM00360">
    <property type="entry name" value="RRM"/>
    <property type="match status" value="2"/>
</dbReference>
<dbReference type="OrthoDB" id="410044at2759"/>
<keyword evidence="5" id="KW-1185">Reference proteome</keyword>
<organism evidence="5">
    <name type="scientific">Laccaria bicolor (strain S238N-H82 / ATCC MYA-4686)</name>
    <name type="common">Bicoloured deceiver</name>
    <name type="synonym">Laccaria laccata var. bicolor</name>
    <dbReference type="NCBI Taxonomy" id="486041"/>
    <lineage>
        <taxon>Eukaryota</taxon>
        <taxon>Fungi</taxon>
        <taxon>Dikarya</taxon>
        <taxon>Basidiomycota</taxon>
        <taxon>Agaricomycotina</taxon>
        <taxon>Agaricomycetes</taxon>
        <taxon>Agaricomycetidae</taxon>
        <taxon>Agaricales</taxon>
        <taxon>Agaricineae</taxon>
        <taxon>Hydnangiaceae</taxon>
        <taxon>Laccaria</taxon>
    </lineage>
</organism>
<protein>
    <submittedName>
        <fullName evidence="4">Predicted protein</fullName>
    </submittedName>
</protein>
<dbReference type="AlphaFoldDB" id="B0CRA0"/>